<evidence type="ECO:0000313" key="2">
    <source>
        <dbReference type="Proteomes" id="UP000014155"/>
    </source>
</evidence>
<dbReference type="Gene3D" id="3.40.50.880">
    <property type="match status" value="1"/>
</dbReference>
<reference evidence="1 2" key="1">
    <citation type="journal article" date="2013" name="Genome Announc.">
        <title>Draft Genome Sequence of the Cellulolytic, Mesophilic, Anaerobic Bacterium Clostridium termitidis Strain CT1112 (DSM 5398).</title>
        <authorList>
            <person name="Lal S."/>
            <person name="Ramachandran U."/>
            <person name="Zhang X."/>
            <person name="Munir R."/>
            <person name="Sparling R."/>
            <person name="Levin D.B."/>
        </authorList>
    </citation>
    <scope>NUCLEOTIDE SEQUENCE [LARGE SCALE GENOMIC DNA]</scope>
    <source>
        <strain evidence="1 2">CT1112</strain>
    </source>
</reference>
<dbReference type="STRING" id="1195236.CTER_3397"/>
<dbReference type="SUPFAM" id="SSF51445">
    <property type="entry name" value="(Trans)glycosidases"/>
    <property type="match status" value="1"/>
</dbReference>
<dbReference type="Proteomes" id="UP000014155">
    <property type="component" value="Unassembled WGS sequence"/>
</dbReference>
<dbReference type="SUPFAM" id="SSF52317">
    <property type="entry name" value="Class I glutamine amidotransferase-like"/>
    <property type="match status" value="1"/>
</dbReference>
<comment type="caution">
    <text evidence="1">The sequence shown here is derived from an EMBL/GenBank/DDBJ whole genome shotgun (WGS) entry which is preliminary data.</text>
</comment>
<protein>
    <recommendedName>
        <fullName evidence="3">Beta-galactosidase trimerisation domain-containing protein</fullName>
    </recommendedName>
</protein>
<accession>S0FQN2</accession>
<sequence length="724" mass="83017">MERGIYFDGWYKDNHCYHPSLPLRSMQMIEDLERYNGTLLVWSALGGGVISLPYLEHEAFGEVDPRLRFYGYMNDSEFIAECNKRGIKVFGIVFEVQGWEFPAIYSDDKKSFKELNVIKDNKDHDWYGLREFTKDRNYEVFGKKFSDYFPDGLYNSDGKEVTNIWEECCARDFNGVPCHAEWVEVKNHEHIAYSMCRNNPVWREYLKQIMKIQIDAGVAGIQLDECELPMTSVRYGGCFCKDCMKQFNAYLKELEAKGRLPGELKGVDLNTFNYGEYLKARKVVYPGNIEELPLFKFYWEFQLGAIKKYFKELADYAKGYGRQQGREVLVSGNFFDIMPCYYPMEPSADVIITEMKQSILKQAHWYRYVAGFAGDKPVIVAENPYGSAVYELVDLLNAGKGYDLYRLLLIEASAYGCNMSVPYGAWMGNTVKDAFWPPRNVTVEVQDFLLNNERLYSKKSGANVLVLYSFPSNYWNEAIAGYSSSVLDGEEEGTLSYSVIDPDDPNGVRMPFWEVVRQLSQNQISYDVKFMADGDLREDSFGMEDIRNYELVVLPACSTLTANQAETIDKYAAGGGKVLIFGAAAENVGGWLEKMKEYKNVVYCFNDSYKPKALKEFNRAFEAVYGDIRRIRTDNTSVGLQTHALENGLAIHLVNYGYSRELDAVEPVEELNIKVCVKEQEFGDIIVHTLQGRKLRYETGMEGDVMNIKIHQLPLYAVVELINK</sequence>
<dbReference type="AlphaFoldDB" id="S0FQN2"/>
<dbReference type="RefSeq" id="WP_004627578.1">
    <property type="nucleotide sequence ID" value="NZ_AORV01000046.1"/>
</dbReference>
<dbReference type="CDD" id="cd03143">
    <property type="entry name" value="A4_beta-galactosidase_middle_domain"/>
    <property type="match status" value="1"/>
</dbReference>
<dbReference type="InterPro" id="IPR017853">
    <property type="entry name" value="GH"/>
</dbReference>
<evidence type="ECO:0008006" key="3">
    <source>
        <dbReference type="Google" id="ProtNLM"/>
    </source>
</evidence>
<name>S0FQN2_RUMCE</name>
<dbReference type="InterPro" id="IPR029062">
    <property type="entry name" value="Class_I_gatase-like"/>
</dbReference>
<dbReference type="EMBL" id="AORV01000046">
    <property type="protein sequence ID" value="EMS70783.1"/>
    <property type="molecule type" value="Genomic_DNA"/>
</dbReference>
<dbReference type="Gene3D" id="3.20.20.80">
    <property type="entry name" value="Glycosidases"/>
    <property type="match status" value="1"/>
</dbReference>
<dbReference type="eggNOG" id="COG1874">
    <property type="taxonomic scope" value="Bacteria"/>
</dbReference>
<dbReference type="PATRIC" id="fig|1195236.3.peg.3620"/>
<proteinExistence type="predicted"/>
<gene>
    <name evidence="1" type="ORF">CTER_3397</name>
</gene>
<evidence type="ECO:0000313" key="1">
    <source>
        <dbReference type="EMBL" id="EMS70783.1"/>
    </source>
</evidence>
<keyword evidence="2" id="KW-1185">Reference proteome</keyword>
<organism evidence="1 2">
    <name type="scientific">Ruminiclostridium cellobioparum subsp. termitidis CT1112</name>
    <dbReference type="NCBI Taxonomy" id="1195236"/>
    <lineage>
        <taxon>Bacteria</taxon>
        <taxon>Bacillati</taxon>
        <taxon>Bacillota</taxon>
        <taxon>Clostridia</taxon>
        <taxon>Eubacteriales</taxon>
        <taxon>Oscillospiraceae</taxon>
        <taxon>Ruminiclostridium</taxon>
    </lineage>
</organism>